<proteinExistence type="predicted"/>
<evidence type="ECO:0000313" key="3">
    <source>
        <dbReference type="Proteomes" id="UP000324705"/>
    </source>
</evidence>
<dbReference type="AlphaFoldDB" id="A0A9R0U3A6"/>
<dbReference type="Gramene" id="TRITD5Av1G243040.1">
    <property type="protein sequence ID" value="TRITD5Av1G243040.1"/>
    <property type="gene ID" value="TRITD5Av1G243040"/>
</dbReference>
<keyword evidence="1" id="KW-0812">Transmembrane</keyword>
<dbReference type="PANTHER" id="PTHR33994:SF10">
    <property type="entry name" value="OS04G0508700 PROTEIN"/>
    <property type="match status" value="1"/>
</dbReference>
<dbReference type="EMBL" id="LT934119">
    <property type="protein sequence ID" value="VAI24954.1"/>
    <property type="molecule type" value="Genomic_DNA"/>
</dbReference>
<evidence type="ECO:0000313" key="2">
    <source>
        <dbReference type="EMBL" id="VAI24954.1"/>
    </source>
</evidence>
<keyword evidence="1" id="KW-0472">Membrane</keyword>
<organism evidence="2 3">
    <name type="scientific">Triticum turgidum subsp. durum</name>
    <name type="common">Durum wheat</name>
    <name type="synonym">Triticum durum</name>
    <dbReference type="NCBI Taxonomy" id="4567"/>
    <lineage>
        <taxon>Eukaryota</taxon>
        <taxon>Viridiplantae</taxon>
        <taxon>Streptophyta</taxon>
        <taxon>Embryophyta</taxon>
        <taxon>Tracheophyta</taxon>
        <taxon>Spermatophyta</taxon>
        <taxon>Magnoliopsida</taxon>
        <taxon>Liliopsida</taxon>
        <taxon>Poales</taxon>
        <taxon>Poaceae</taxon>
        <taxon>BOP clade</taxon>
        <taxon>Pooideae</taxon>
        <taxon>Triticodae</taxon>
        <taxon>Triticeae</taxon>
        <taxon>Triticinae</taxon>
        <taxon>Triticum</taxon>
    </lineage>
</organism>
<dbReference type="PANTHER" id="PTHR33994">
    <property type="entry name" value="OS04G0515000 PROTEIN"/>
    <property type="match status" value="1"/>
</dbReference>
<reference evidence="2 3" key="1">
    <citation type="submission" date="2017-09" db="EMBL/GenBank/DDBJ databases">
        <authorList>
            <consortium name="International Durum Wheat Genome Sequencing Consortium (IDWGSC)"/>
            <person name="Milanesi L."/>
        </authorList>
    </citation>
    <scope>NUCLEOTIDE SEQUENCE [LARGE SCALE GENOMIC DNA]</scope>
    <source>
        <strain evidence="3">cv. Svevo</strain>
    </source>
</reference>
<feature type="transmembrane region" description="Helical" evidence="1">
    <location>
        <begin position="20"/>
        <end position="44"/>
    </location>
</feature>
<dbReference type="Proteomes" id="UP000324705">
    <property type="component" value="Chromosome 5A"/>
</dbReference>
<sequence length="201" mass="21353">MGARFEQRARDDEACCRYYCDLLCPAALPILLLLPFFFGIYWLATEPPPPWYSVAVGAVSGIDPATDLQGQGALDPAFNLTVRIDASLSGQGGAPYCLDKGTSVQVSYLRVPLASGHAPEPGEGACAAAGQRKDLHVVARGRGVAVPGFLLDSLAEDVRRGVAVFEVTLMSPRVDQGDWKVLTCWGKSGDDASLQVPCVKS</sequence>
<protein>
    <recommendedName>
        <fullName evidence="4">Late embryogenesis abundant protein LEA-2 subgroup domain-containing protein</fullName>
    </recommendedName>
</protein>
<dbReference type="OMA" id="LARDLWW"/>
<evidence type="ECO:0008006" key="4">
    <source>
        <dbReference type="Google" id="ProtNLM"/>
    </source>
</evidence>
<evidence type="ECO:0000256" key="1">
    <source>
        <dbReference type="SAM" id="Phobius"/>
    </source>
</evidence>
<name>A0A9R0U3A6_TRITD</name>
<accession>A0A9R0U3A6</accession>
<gene>
    <name evidence="2" type="ORF">TRITD_5Av1G243040</name>
</gene>
<keyword evidence="3" id="KW-1185">Reference proteome</keyword>
<keyword evidence="1" id="KW-1133">Transmembrane helix</keyword>